<keyword evidence="2" id="KW-1185">Reference proteome</keyword>
<dbReference type="EMBL" id="VSRR010008315">
    <property type="protein sequence ID" value="MPC48498.1"/>
    <property type="molecule type" value="Genomic_DNA"/>
</dbReference>
<sequence length="76" mass="8474">MSTWIAAWPSLRLDTPQCTPREVEHCKGFTNPMFLGPDTPDTCSCFATCLWAKSVQPAGRGDGQRRVVMFQIRLTG</sequence>
<gene>
    <name evidence="1" type="ORF">E2C01_042270</name>
</gene>
<evidence type="ECO:0000313" key="2">
    <source>
        <dbReference type="Proteomes" id="UP000324222"/>
    </source>
</evidence>
<accession>A0A5B7FUB8</accession>
<name>A0A5B7FUB8_PORTR</name>
<comment type="caution">
    <text evidence="1">The sequence shown here is derived from an EMBL/GenBank/DDBJ whole genome shotgun (WGS) entry which is preliminary data.</text>
</comment>
<dbReference type="AlphaFoldDB" id="A0A5B7FUB8"/>
<dbReference type="Proteomes" id="UP000324222">
    <property type="component" value="Unassembled WGS sequence"/>
</dbReference>
<protein>
    <submittedName>
        <fullName evidence="1">Uncharacterized protein</fullName>
    </submittedName>
</protein>
<evidence type="ECO:0000313" key="1">
    <source>
        <dbReference type="EMBL" id="MPC48498.1"/>
    </source>
</evidence>
<organism evidence="1 2">
    <name type="scientific">Portunus trituberculatus</name>
    <name type="common">Swimming crab</name>
    <name type="synonym">Neptunus trituberculatus</name>
    <dbReference type="NCBI Taxonomy" id="210409"/>
    <lineage>
        <taxon>Eukaryota</taxon>
        <taxon>Metazoa</taxon>
        <taxon>Ecdysozoa</taxon>
        <taxon>Arthropoda</taxon>
        <taxon>Crustacea</taxon>
        <taxon>Multicrustacea</taxon>
        <taxon>Malacostraca</taxon>
        <taxon>Eumalacostraca</taxon>
        <taxon>Eucarida</taxon>
        <taxon>Decapoda</taxon>
        <taxon>Pleocyemata</taxon>
        <taxon>Brachyura</taxon>
        <taxon>Eubrachyura</taxon>
        <taxon>Portunoidea</taxon>
        <taxon>Portunidae</taxon>
        <taxon>Portuninae</taxon>
        <taxon>Portunus</taxon>
    </lineage>
</organism>
<reference evidence="1 2" key="1">
    <citation type="submission" date="2019-05" db="EMBL/GenBank/DDBJ databases">
        <title>Another draft genome of Portunus trituberculatus and its Hox gene families provides insights of decapod evolution.</title>
        <authorList>
            <person name="Jeong J.-H."/>
            <person name="Song I."/>
            <person name="Kim S."/>
            <person name="Choi T."/>
            <person name="Kim D."/>
            <person name="Ryu S."/>
            <person name="Kim W."/>
        </authorList>
    </citation>
    <scope>NUCLEOTIDE SEQUENCE [LARGE SCALE GENOMIC DNA]</scope>
    <source>
        <tissue evidence="1">Muscle</tissue>
    </source>
</reference>
<proteinExistence type="predicted"/>